<dbReference type="STRING" id="604330.SAMN04489857_1114"/>
<accession>A0A1G6KPG8</accession>
<dbReference type="Proteomes" id="UP000198528">
    <property type="component" value="Unassembled WGS sequence"/>
</dbReference>
<dbReference type="InterPro" id="IPR011990">
    <property type="entry name" value="TPR-like_helical_dom_sf"/>
</dbReference>
<dbReference type="InterPro" id="IPR052945">
    <property type="entry name" value="Mitotic_Regulator"/>
</dbReference>
<keyword evidence="2" id="KW-1185">Reference proteome</keyword>
<proteinExistence type="predicted"/>
<dbReference type="Gene3D" id="1.25.40.10">
    <property type="entry name" value="Tetratricopeptide repeat domain"/>
    <property type="match status" value="1"/>
</dbReference>
<name>A0A1G6KPG8_9ACTN</name>
<evidence type="ECO:0000313" key="1">
    <source>
        <dbReference type="EMBL" id="SDC32246.1"/>
    </source>
</evidence>
<reference evidence="2" key="1">
    <citation type="submission" date="2016-10" db="EMBL/GenBank/DDBJ databases">
        <authorList>
            <person name="Varghese N."/>
            <person name="Submissions S."/>
        </authorList>
    </citation>
    <scope>NUCLEOTIDE SEQUENCE [LARGE SCALE GENOMIC DNA]</scope>
    <source>
        <strain evidence="2">DSM 22619</strain>
    </source>
</reference>
<dbReference type="PANTHER" id="PTHR43628">
    <property type="entry name" value="ACTIVATOR OF C KINASE PROTEIN 1-RELATED"/>
    <property type="match status" value="1"/>
</dbReference>
<protein>
    <submittedName>
        <fullName evidence="1">Sel1 repeat-containing protein</fullName>
    </submittedName>
</protein>
<dbReference type="SUPFAM" id="SSF81901">
    <property type="entry name" value="HCP-like"/>
    <property type="match status" value="1"/>
</dbReference>
<dbReference type="RefSeq" id="WP_090846259.1">
    <property type="nucleotide sequence ID" value="NZ_FMZL01000009.1"/>
</dbReference>
<sequence length="290" mass="32301">MGAGDWTADVDDFKRLAALAKVDFSINEKDEAPDEEEDPTLDLDAFLEDLAKAAISPDPDEFAEFVATSRDDVFEALAQDPSVADVLLAGYRLGITFGSDACMNALGAHYYLGDIFEQNFTKAKELYQMAVDHGNLQSLVNLGYIYEYGRTGKPDFQKAYECYSLAAALAPSFEAAYKLGDMYARGKAVDRDMHRALMLWERSLELSQDVVERAQPAIRIAQLLVGPECGTWGIDADPLRALKLFQDAEVGLRIDIADGQYYYKKRLREAIEGQEVARSLVEEEDSDLDF</sequence>
<dbReference type="InterPro" id="IPR006597">
    <property type="entry name" value="Sel1-like"/>
</dbReference>
<organism evidence="1 2">
    <name type="scientific">Parafannyhessea umbonata</name>
    <dbReference type="NCBI Taxonomy" id="604330"/>
    <lineage>
        <taxon>Bacteria</taxon>
        <taxon>Bacillati</taxon>
        <taxon>Actinomycetota</taxon>
        <taxon>Coriobacteriia</taxon>
        <taxon>Coriobacteriales</taxon>
        <taxon>Atopobiaceae</taxon>
        <taxon>Parafannyhessea</taxon>
    </lineage>
</organism>
<dbReference type="PANTHER" id="PTHR43628:SF1">
    <property type="entry name" value="CHITIN SYNTHASE REGULATORY FACTOR 2-RELATED"/>
    <property type="match status" value="1"/>
</dbReference>
<dbReference type="EMBL" id="FMZL01000009">
    <property type="protein sequence ID" value="SDC32246.1"/>
    <property type="molecule type" value="Genomic_DNA"/>
</dbReference>
<dbReference type="Pfam" id="PF08238">
    <property type="entry name" value="Sel1"/>
    <property type="match status" value="4"/>
</dbReference>
<dbReference type="AlphaFoldDB" id="A0A1G6KPG8"/>
<evidence type="ECO:0000313" key="2">
    <source>
        <dbReference type="Proteomes" id="UP000198528"/>
    </source>
</evidence>
<gene>
    <name evidence="1" type="ORF">SAMN04487824_10911</name>
</gene>
<dbReference type="SMART" id="SM00671">
    <property type="entry name" value="SEL1"/>
    <property type="match status" value="3"/>
</dbReference>